<organism evidence="2 3">
    <name type="scientific">Tetradesmus obliquus</name>
    <name type="common">Green alga</name>
    <name type="synonym">Acutodesmus obliquus</name>
    <dbReference type="NCBI Taxonomy" id="3088"/>
    <lineage>
        <taxon>Eukaryota</taxon>
        <taxon>Viridiplantae</taxon>
        <taxon>Chlorophyta</taxon>
        <taxon>core chlorophytes</taxon>
        <taxon>Chlorophyceae</taxon>
        <taxon>CS clade</taxon>
        <taxon>Sphaeropleales</taxon>
        <taxon>Scenedesmaceae</taxon>
        <taxon>Tetradesmus</taxon>
    </lineage>
</organism>
<gene>
    <name evidence="2" type="ORF">OEZ85_005734</name>
</gene>
<evidence type="ECO:0008006" key="4">
    <source>
        <dbReference type="Google" id="ProtNLM"/>
    </source>
</evidence>
<evidence type="ECO:0000313" key="3">
    <source>
        <dbReference type="Proteomes" id="UP001244341"/>
    </source>
</evidence>
<dbReference type="EMBL" id="CP126218">
    <property type="protein sequence ID" value="WIA19826.1"/>
    <property type="molecule type" value="Genomic_DNA"/>
</dbReference>
<keyword evidence="1" id="KW-0732">Signal</keyword>
<dbReference type="Proteomes" id="UP001244341">
    <property type="component" value="Chromosome 11b"/>
</dbReference>
<keyword evidence="3" id="KW-1185">Reference proteome</keyword>
<proteinExistence type="predicted"/>
<protein>
    <recommendedName>
        <fullName evidence="4">SGNH domain-containing protein</fullName>
    </recommendedName>
</protein>
<name>A0ABY8UEA3_TETOB</name>
<feature type="signal peptide" evidence="1">
    <location>
        <begin position="1"/>
        <end position="22"/>
    </location>
</feature>
<evidence type="ECO:0000313" key="2">
    <source>
        <dbReference type="EMBL" id="WIA19826.1"/>
    </source>
</evidence>
<evidence type="ECO:0000256" key="1">
    <source>
        <dbReference type="SAM" id="SignalP"/>
    </source>
</evidence>
<accession>A0ABY8UEA3</accession>
<sequence length="411" mass="43751">MPGTGLLVAILAVLLGAATVAAEDCAVRYSNAGRKPLLFGGVLDRCIAGCAPRTSQWAQICAFKRESDPKMVCTVSAANHSLALVGTLGGGEALQLSPCDLVRYLRGRTLWLIGDSHARFFYRALQCFLLDFWNQQECQATLDSQAEAQLADMPAAPGGAYCFHLMGAASGRVCMVHVVLGSSLVENPQVAEGGVLPLLQQTFAQPQDIFYINFGIWHKNMERYESTYLPALEALARFYKATKARFPHVVFGETPAQHQRDGSGQQCAAAAGFIAAGSSTANAAASGATSGAASGAPPTAAAMAAEQAASSYQQAWDLGIVVNKLANEVLPRAGIPVLPFFNITVPLHDSHASIPLFSGKLDCMHYCHPGAPQMWVWFLYDFLRSPQGVQPLPAQGSANYSLPCRVMKSAA</sequence>
<reference evidence="2 3" key="1">
    <citation type="submission" date="2023-05" db="EMBL/GenBank/DDBJ databases">
        <title>A 100% complete, gapless, phased diploid assembly of the Scenedesmus obliquus UTEX 3031 genome.</title>
        <authorList>
            <person name="Biondi T.C."/>
            <person name="Hanschen E.R."/>
            <person name="Kwon T."/>
            <person name="Eng W."/>
            <person name="Kruse C.P.S."/>
            <person name="Koehler S.I."/>
            <person name="Kunde Y."/>
            <person name="Gleasner C.D."/>
            <person name="You Mak K.T."/>
            <person name="Polle J."/>
            <person name="Hovde B.T."/>
            <person name="Starkenburg S.R."/>
        </authorList>
    </citation>
    <scope>NUCLEOTIDE SEQUENCE [LARGE SCALE GENOMIC DNA]</scope>
    <source>
        <strain evidence="2 3">DOE0152z</strain>
    </source>
</reference>
<feature type="chain" id="PRO_5047195258" description="SGNH domain-containing protein" evidence="1">
    <location>
        <begin position="23"/>
        <end position="411"/>
    </location>
</feature>